<evidence type="ECO:0000313" key="6">
    <source>
        <dbReference type="Proteomes" id="UP001139971"/>
    </source>
</evidence>
<dbReference type="SMART" id="SM00060">
    <property type="entry name" value="FN3"/>
    <property type="match status" value="1"/>
</dbReference>
<accession>A0A9X3YRH3</accession>
<dbReference type="InterPro" id="IPR032109">
    <property type="entry name" value="Big_3_5"/>
</dbReference>
<evidence type="ECO:0000256" key="3">
    <source>
        <dbReference type="SAM" id="SignalP"/>
    </source>
</evidence>
<dbReference type="SMART" id="SM00612">
    <property type="entry name" value="Kelch"/>
    <property type="match status" value="20"/>
</dbReference>
<evidence type="ECO:0000259" key="4">
    <source>
        <dbReference type="PROSITE" id="PS50853"/>
    </source>
</evidence>
<dbReference type="PROSITE" id="PS50853">
    <property type="entry name" value="FN3"/>
    <property type="match status" value="1"/>
</dbReference>
<dbReference type="SUPFAM" id="SSF49265">
    <property type="entry name" value="Fibronectin type III"/>
    <property type="match status" value="1"/>
</dbReference>
<protein>
    <submittedName>
        <fullName evidence="5">Kelch repeat-containing protein</fullName>
    </submittedName>
</protein>
<organism evidence="5 6">
    <name type="scientific">Tahibacter soli</name>
    <dbReference type="NCBI Taxonomy" id="2983605"/>
    <lineage>
        <taxon>Bacteria</taxon>
        <taxon>Pseudomonadati</taxon>
        <taxon>Pseudomonadota</taxon>
        <taxon>Gammaproteobacteria</taxon>
        <taxon>Lysobacterales</taxon>
        <taxon>Rhodanobacteraceae</taxon>
        <taxon>Tahibacter</taxon>
    </lineage>
</organism>
<evidence type="ECO:0000256" key="1">
    <source>
        <dbReference type="ARBA" id="ARBA00022441"/>
    </source>
</evidence>
<dbReference type="InterPro" id="IPR015915">
    <property type="entry name" value="Kelch-typ_b-propeller"/>
</dbReference>
<dbReference type="PANTHER" id="PTHR46344:SF27">
    <property type="entry name" value="KELCH REPEAT SUPERFAMILY PROTEIN"/>
    <property type="match status" value="1"/>
</dbReference>
<dbReference type="EMBL" id="JAOVZO020000023">
    <property type="protein sequence ID" value="MDC8016240.1"/>
    <property type="molecule type" value="Genomic_DNA"/>
</dbReference>
<dbReference type="SUPFAM" id="SSF50965">
    <property type="entry name" value="Galactose oxidase, central domain"/>
    <property type="match status" value="3"/>
</dbReference>
<dbReference type="InterPro" id="IPR036116">
    <property type="entry name" value="FN3_sf"/>
</dbReference>
<dbReference type="InterPro" id="IPR006652">
    <property type="entry name" value="Kelch_1"/>
</dbReference>
<sequence>MSVLLAILAAGNAFASGFLPAATPAAARTGHTTTLLPTGKVLVAGGTGAGGAVLGSTELYDAVTNTWSAGPAMPAARANHTATRLRSGKVLVVGGFDGTAIVGTALLYDPVANAWSAAAAPSGARANHTATLLSSGKVLVVGGNNESVLNTAEIYDPASDSWTAARPLAVARTNHTATLMPSGRVLVVGGFRIGALDSAVLYDPPTDTWIGALTLATPRSAHTATLMPNGKVLVAGGLNGSNAIASAEIFDATTGWSAAAPMGAARQAHAATVLSTGEVLVVGGAAGNAAGSARLGAAERYDPATNRWTHADNLVVARSQATLTSLPNGQLLLAGGADASGPLASAELYDRTTPYYATWIPGGTLAAGRMNHTTTALPSGKALVVGGGLASDGNSALTSVELYDPAANAFTAAAPLAVARRYHSATLMPSGKVLVVGGYNGTNMLNTAVLYDPANNTWSGAGTMGKSRSLHTATLLASGKVLIVGGTEDGGGMPNTAEVYDPATNGWTPAGTITTVRFHHVAGLLGSGKVLIAGGDNGPSAFDSVEIYDPATNAWSPGPRTSSARQEAVGMMLPSGRFLVIGGVNAAGTVLSSAEQYDPTTNSWSDVAWMSTQRRWHTAALLPSGKVLVAGGVDAYFNYNIHDWAELYDPALNLWTTVGTFGTPRYGHTLTTLLSGRAIIVGGTDGTTSHAVAMLYQPQSTTLSNAAAAPSARGGHTATMLSTGRLLLAGGADVSGPIGTAQRYDASTDAWSAAAGFTTARRAHTATTLPDGRVLAIGGLGSAGVLASVERYDPPGNAWSAASPLATARRAHTATLLANGQVLVAGGFGSAALNGAERYDPATNAWTGAGTMTTARYQHAATLLPSGKVLVSGGSDASGALNSAELYDPATGSWTPAGTFSQTRELHTSTLLPSGKVLLIGGRSGTSPRGALVVYDPAANTWTRLDSGLFTLTFSHTATLLPSGRVLIAGGDRGDGGGQRRVAIFDPVTEVLTAFLPLAVPRYGHTATLLPTGKVLIAGGFNAGGAVTSTELYDPDLAPVAARRPDVASAGSFATPTTALTANALGTTYSGGAVQTTGFASPVDGSSGNGTASSATGSPVIQVQRLDNEQQRYVDGGATDTLFTGRAAALAGFAAGPVLVRAWVNGVPGAATYTTIAATAGQPTSVSATAGTMQATVTFAASTNANGGAPITGYVATATGGATAACTAPCTSIVFDPLPGGAYTFTVAAVNAAGTGTPSAASNGIVVRAAPTLSLSSGTNPATVGDDVTFTATLTQAFAPTGNVQFCANSTITTSGCIGGTVLCTVPANASPIACTSAALPAGTHAVAAWYPGDANNAFAVTQSLSQVVDKRLPSLGWAEPAPITYGTALGAAQLNATATWNGNPVAGTFTYFPPAGTMLDAGAGQLLSATFVPADTATYATSGAVMTTTLIVNAVSTTVAIGSVAGARVGVALSVPYTVSGAAGAPAVPGGSGVVVTATPGGATCTASVAAGQCAITFATAGNYALTAQYEGSANFLPSATGAATAVTVGTNTTATTLSAAPNPSVLGQPVTASVSVADTTGGPVPTGSVNVNADSGESCTATLANGAGQCTLTLTHLGPRTLTASYAGDAANAVSAGTATQSVNRATVAVTIDDHHGYTRYDAVPSYVVTLANASPVTTHPVLSASSPGTGINLAGAQWFCTSNGGGSGCVDGTGVFAANATLPANASMTWTLLVPLVPASNDPTIELRIDVAGDVNPASASDVNTLVIFRDGLQVPGDTQ</sequence>
<evidence type="ECO:0000313" key="5">
    <source>
        <dbReference type="EMBL" id="MDC8016240.1"/>
    </source>
</evidence>
<comment type="caution">
    <text evidence="5">The sequence shown here is derived from an EMBL/GenBank/DDBJ whole genome shotgun (WGS) entry which is preliminary data.</text>
</comment>
<keyword evidence="2" id="KW-0677">Repeat</keyword>
<dbReference type="Pfam" id="PF16640">
    <property type="entry name" value="Big_3_5"/>
    <property type="match status" value="2"/>
</dbReference>
<dbReference type="InterPro" id="IPR037293">
    <property type="entry name" value="Gal_Oxidase_central_sf"/>
</dbReference>
<dbReference type="Gene3D" id="2.60.40.10">
    <property type="entry name" value="Immunoglobulins"/>
    <property type="match status" value="3"/>
</dbReference>
<dbReference type="Pfam" id="PF24681">
    <property type="entry name" value="Kelch_KLHDC2_KLHL20_DRC7"/>
    <property type="match status" value="3"/>
</dbReference>
<keyword evidence="1" id="KW-0880">Kelch repeat</keyword>
<keyword evidence="6" id="KW-1185">Reference proteome</keyword>
<dbReference type="RefSeq" id="WP_263542481.1">
    <property type="nucleotide sequence ID" value="NZ_JAOVZO020000023.1"/>
</dbReference>
<proteinExistence type="predicted"/>
<dbReference type="SUPFAM" id="SSF117281">
    <property type="entry name" value="Kelch motif"/>
    <property type="match status" value="2"/>
</dbReference>
<feature type="signal peptide" evidence="3">
    <location>
        <begin position="1"/>
        <end position="15"/>
    </location>
</feature>
<name>A0A9X3YRH3_9GAMM</name>
<keyword evidence="3" id="KW-0732">Signal</keyword>
<dbReference type="Gene3D" id="2.120.10.80">
    <property type="entry name" value="Kelch-type beta propeller"/>
    <property type="match status" value="6"/>
</dbReference>
<dbReference type="InterPro" id="IPR003961">
    <property type="entry name" value="FN3_dom"/>
</dbReference>
<feature type="chain" id="PRO_5040992647" evidence="3">
    <location>
        <begin position="16"/>
        <end position="1763"/>
    </location>
</feature>
<dbReference type="Pfam" id="PF01344">
    <property type="entry name" value="Kelch_1"/>
    <property type="match status" value="1"/>
</dbReference>
<dbReference type="CDD" id="cd00063">
    <property type="entry name" value="FN3"/>
    <property type="match status" value="1"/>
</dbReference>
<gene>
    <name evidence="5" type="ORF">OD750_027245</name>
</gene>
<reference evidence="5" key="1">
    <citation type="submission" date="2023-02" db="EMBL/GenBank/DDBJ databases">
        <title>Tahibacter soli sp. nov. isolated from soil.</title>
        <authorList>
            <person name="Baek J.H."/>
            <person name="Lee J.K."/>
            <person name="Choi D.G."/>
            <person name="Jeon C.O."/>
        </authorList>
    </citation>
    <scope>NUCLEOTIDE SEQUENCE</scope>
    <source>
        <strain evidence="5">BL</strain>
    </source>
</reference>
<evidence type="ECO:0000256" key="2">
    <source>
        <dbReference type="ARBA" id="ARBA00022737"/>
    </source>
</evidence>
<dbReference type="InterPro" id="IPR013783">
    <property type="entry name" value="Ig-like_fold"/>
</dbReference>
<dbReference type="Proteomes" id="UP001139971">
    <property type="component" value="Unassembled WGS sequence"/>
</dbReference>
<dbReference type="Gene3D" id="2.130.10.80">
    <property type="entry name" value="Galactose oxidase/kelch, beta-propeller"/>
    <property type="match status" value="3"/>
</dbReference>
<feature type="domain" description="Fibronectin type-III" evidence="4">
    <location>
        <begin position="1162"/>
        <end position="1252"/>
    </location>
</feature>
<dbReference type="PANTHER" id="PTHR46344">
    <property type="entry name" value="OS02G0202900 PROTEIN"/>
    <property type="match status" value="1"/>
</dbReference>
<dbReference type="InterPro" id="IPR011043">
    <property type="entry name" value="Gal_Oxase/kelch_b-propeller"/>
</dbReference>